<feature type="region of interest" description="Disordered" evidence="14">
    <location>
        <begin position="931"/>
        <end position="950"/>
    </location>
</feature>
<dbReference type="Gene3D" id="2.60.470.10">
    <property type="entry name" value="Acid-sensing ion channels like domains"/>
    <property type="match status" value="1"/>
</dbReference>
<keyword evidence="11 13" id="KW-0739">Sodium transport</keyword>
<feature type="compositionally biased region" description="Polar residues" evidence="14">
    <location>
        <begin position="98"/>
        <end position="109"/>
    </location>
</feature>
<dbReference type="EMBL" id="CAJEWN010000025">
    <property type="protein sequence ID" value="CAD2140256.1"/>
    <property type="molecule type" value="Genomic_DNA"/>
</dbReference>
<dbReference type="OrthoDB" id="6502088at2759"/>
<keyword evidence="10" id="KW-0325">Glycoprotein</keyword>
<dbReference type="FunFam" id="1.10.287.770:FF:000001">
    <property type="entry name" value="Acid-sensing ion channel subunit 1"/>
    <property type="match status" value="1"/>
</dbReference>
<keyword evidence="9" id="KW-0472">Membrane</keyword>
<dbReference type="GO" id="GO:0015280">
    <property type="term" value="F:ligand-gated sodium channel activity"/>
    <property type="evidence" value="ECO:0007669"/>
    <property type="project" value="TreeGrafter"/>
</dbReference>
<evidence type="ECO:0000256" key="12">
    <source>
        <dbReference type="ARBA" id="ARBA00023303"/>
    </source>
</evidence>
<keyword evidence="6" id="KW-1133">Transmembrane helix</keyword>
<keyword evidence="12 13" id="KW-0407">Ion channel</keyword>
<evidence type="ECO:0000256" key="9">
    <source>
        <dbReference type="ARBA" id="ARBA00023136"/>
    </source>
</evidence>
<name>A0A6V7U121_MELEN</name>
<keyword evidence="3 13" id="KW-0813">Transport</keyword>
<dbReference type="Gene3D" id="1.10.287.770">
    <property type="entry name" value="YojJ-like"/>
    <property type="match status" value="1"/>
</dbReference>
<protein>
    <submittedName>
        <fullName evidence="15">Uncharacterized protein</fullName>
    </submittedName>
</protein>
<evidence type="ECO:0000256" key="14">
    <source>
        <dbReference type="SAM" id="MobiDB-lite"/>
    </source>
</evidence>
<evidence type="ECO:0000256" key="2">
    <source>
        <dbReference type="ARBA" id="ARBA00007193"/>
    </source>
</evidence>
<evidence type="ECO:0000256" key="10">
    <source>
        <dbReference type="ARBA" id="ARBA00023180"/>
    </source>
</evidence>
<evidence type="ECO:0000256" key="8">
    <source>
        <dbReference type="ARBA" id="ARBA00023065"/>
    </source>
</evidence>
<dbReference type="InterPro" id="IPR001873">
    <property type="entry name" value="ENaC"/>
</dbReference>
<comment type="subcellular location">
    <subcellularLocation>
        <location evidence="1">Membrane</location>
        <topology evidence="1">Multi-pass membrane protein</topology>
    </subcellularLocation>
</comment>
<dbReference type="GO" id="GO:0005886">
    <property type="term" value="C:plasma membrane"/>
    <property type="evidence" value="ECO:0007669"/>
    <property type="project" value="TreeGrafter"/>
</dbReference>
<keyword evidence="8 13" id="KW-0406">Ion transport</keyword>
<comment type="caution">
    <text evidence="15">The sequence shown here is derived from an EMBL/GenBank/DDBJ whole genome shotgun (WGS) entry which is preliminary data.</text>
</comment>
<evidence type="ECO:0000313" key="15">
    <source>
        <dbReference type="EMBL" id="CAD2140256.1"/>
    </source>
</evidence>
<evidence type="ECO:0000256" key="7">
    <source>
        <dbReference type="ARBA" id="ARBA00023053"/>
    </source>
</evidence>
<evidence type="ECO:0000256" key="1">
    <source>
        <dbReference type="ARBA" id="ARBA00004141"/>
    </source>
</evidence>
<evidence type="ECO:0000313" key="16">
    <source>
        <dbReference type="Proteomes" id="UP000580250"/>
    </source>
</evidence>
<proteinExistence type="inferred from homology"/>
<sequence>MNKNNFLNPKVVIIPPSSSSISSSTSSYSSEKKPLISQRNAQLRAKFFGLIPNNEEIIYADEDDLLIFSNGTNNLGRREKHPNRSTQINIPSHPPSTPSQQKHQNNSSLNHKHSPLFKKKGKWKQFNNSLVLDCQKCSNYWNRAKAVVHDCFSGAVTSASQNLNKFRHRRHRCWSTSEGTITNSSDDERETKEQIKDTSYCVKKDCGFLYTSSRKTNKETRMEHGPREYLSFKDIGIDFCARTSSHGIPFVGTHSFFGRPFWATVTAIAFCSFIIQTYYTLSDYLEFRTIIEMQLKFEPAPFPAATICNLNAFKLSEVRKYEEIEQGIQLWERAISTLDRFKQTESNPETNKFFRCVCTHYDDQCVPQQYFPDEHNKNSSVCLCYEDQQTGDIWPCYAHFVWKQKHCSFCSHSNTCDDPDLPNNKTKIKLTAPSIPCLCQPISHYCIKDSRKLGQDFKWWNPHNYTIYPFTTRPPPSELEEAFGLEDLKDRGAITTRTKENLIFLVAGMSRQIRQSLSYTLHEFVLRCSFNSKDCDLNRDFQIQIDPEYGNCWTFNFNDSVELKNSRAGPMYGLRLLLNVNQSDYMPTTEAAGVRIVVHEQDQEPFPDTFGYSAPTGFVSSFGLKTKILHRLDAPYGKCSDTFRPAGYIYAEHYSPEDRPCDARNPKERACLSNQTAVLGGFHHLTHDCHCVQPCTENTFETAYSAASWPAQNFNIGQDDCALVLGNNFTMASCTEYYRKNTAYIEIYYEQLNYEKLKETPGYTLVNLFSDLGGNIGLWIGFSLITVLEIVELVFECFAYGCKQCIYRPLQRKAQMRRNRRQSLNEENLNGEIEQKEGFRHAGTKISRHISLLEPGYLNEGPAQGGHGHQYQRRWAGTMRNWKRPTTTQYPKNIPPFFEQKFGDVQKEKKNENGSLHDTYIYTYSFENPLEEKKGGASPSKATTHFPALL</sequence>
<evidence type="ECO:0000256" key="3">
    <source>
        <dbReference type="ARBA" id="ARBA00022448"/>
    </source>
</evidence>
<dbReference type="AlphaFoldDB" id="A0A6V7U121"/>
<evidence type="ECO:0000256" key="11">
    <source>
        <dbReference type="ARBA" id="ARBA00023201"/>
    </source>
</evidence>
<dbReference type="Proteomes" id="UP000580250">
    <property type="component" value="Unassembled WGS sequence"/>
</dbReference>
<accession>A0A6V7U121</accession>
<feature type="region of interest" description="Disordered" evidence="14">
    <location>
        <begin position="74"/>
        <end position="114"/>
    </location>
</feature>
<dbReference type="PRINTS" id="PR01078">
    <property type="entry name" value="AMINACHANNEL"/>
</dbReference>
<keyword evidence="5 13" id="KW-0812">Transmembrane</keyword>
<evidence type="ECO:0000256" key="13">
    <source>
        <dbReference type="RuleBase" id="RU000679"/>
    </source>
</evidence>
<dbReference type="Pfam" id="PF00858">
    <property type="entry name" value="ASC"/>
    <property type="match status" value="1"/>
</dbReference>
<reference evidence="15 16" key="1">
    <citation type="submission" date="2020-08" db="EMBL/GenBank/DDBJ databases">
        <authorList>
            <person name="Koutsovoulos G."/>
            <person name="Danchin GJ E."/>
        </authorList>
    </citation>
    <scope>NUCLEOTIDE SEQUENCE [LARGE SCALE GENOMIC DNA]</scope>
</reference>
<evidence type="ECO:0000256" key="6">
    <source>
        <dbReference type="ARBA" id="ARBA00022989"/>
    </source>
</evidence>
<evidence type="ECO:0000256" key="5">
    <source>
        <dbReference type="ARBA" id="ARBA00022692"/>
    </source>
</evidence>
<evidence type="ECO:0000256" key="4">
    <source>
        <dbReference type="ARBA" id="ARBA00022461"/>
    </source>
</evidence>
<comment type="similarity">
    <text evidence="2 13">Belongs to the amiloride-sensitive sodium channel (TC 1.A.6) family.</text>
</comment>
<keyword evidence="7" id="KW-0915">Sodium</keyword>
<dbReference type="PANTHER" id="PTHR11690">
    <property type="entry name" value="AMILORIDE-SENSITIVE SODIUM CHANNEL-RELATED"/>
    <property type="match status" value="1"/>
</dbReference>
<keyword evidence="4 13" id="KW-0894">Sodium channel</keyword>
<gene>
    <name evidence="15" type="ORF">MENT_LOCUS6426</name>
</gene>
<organism evidence="15 16">
    <name type="scientific">Meloidogyne enterolobii</name>
    <name type="common">Root-knot nematode worm</name>
    <name type="synonym">Meloidogyne mayaguensis</name>
    <dbReference type="NCBI Taxonomy" id="390850"/>
    <lineage>
        <taxon>Eukaryota</taxon>
        <taxon>Metazoa</taxon>
        <taxon>Ecdysozoa</taxon>
        <taxon>Nematoda</taxon>
        <taxon>Chromadorea</taxon>
        <taxon>Rhabditida</taxon>
        <taxon>Tylenchina</taxon>
        <taxon>Tylenchomorpha</taxon>
        <taxon>Tylenchoidea</taxon>
        <taxon>Meloidogynidae</taxon>
        <taxon>Meloidogyninae</taxon>
        <taxon>Meloidogyne</taxon>
    </lineage>
</organism>
<dbReference type="PANTHER" id="PTHR11690:SF242">
    <property type="entry name" value="DEGENERIN UNC-8"/>
    <property type="match status" value="1"/>
</dbReference>